<dbReference type="PANTHER" id="PTHR43649:SF31">
    <property type="entry name" value="SN-GLYCEROL-3-PHOSPHATE-BINDING PERIPLASMIC PROTEIN UGPB"/>
    <property type="match status" value="1"/>
</dbReference>
<proteinExistence type="inferred from homology"/>
<organism evidence="6 7">
    <name type="scientific">Cryptosporangium aurantiacum</name>
    <dbReference type="NCBI Taxonomy" id="134849"/>
    <lineage>
        <taxon>Bacteria</taxon>
        <taxon>Bacillati</taxon>
        <taxon>Actinomycetota</taxon>
        <taxon>Actinomycetes</taxon>
        <taxon>Cryptosporangiales</taxon>
        <taxon>Cryptosporangiaceae</taxon>
        <taxon>Cryptosporangium</taxon>
    </lineage>
</organism>
<dbReference type="EMBL" id="FRCS01000022">
    <property type="protein sequence ID" value="SHN47296.1"/>
    <property type="molecule type" value="Genomic_DNA"/>
</dbReference>
<dbReference type="Gene3D" id="3.40.190.10">
    <property type="entry name" value="Periplasmic binding protein-like II"/>
    <property type="match status" value="1"/>
</dbReference>
<keyword evidence="7" id="KW-1185">Reference proteome</keyword>
<sequence>MTLLDGRRRRHRLGAALTVLTLLCVAACDAAESDEATDAPVTIRFASYNYGTPDLGGQGVQELIDLFEKEHPNITIKPEGGTSKELYTRVQAQAAAGDPPDIAQIGWSKLASAADNLPIVPIDDLASADEVKTVTSQLLPGAIEAGNVDDKLVAMPFAMSTPTLFVNAKLFRAAGLDPAKPPQTWEEVKAAALTIRSKTQQQGVYLSAANAAKSDFLTQSLINSNGGALLSESGDVQLDSPQAVGALSMLGDLTASGAQPAIADDDAISLFKAGKLGMYVTSTALMASFTKAADGSFELRTAGLPRFGDQPARPTYSGAGLVVLSKDKAEQAAAWEFLTFLTSRIAFGIITEKIGYLPLRTDSAADPALAKRLAQQPSIQPAMTQLADVTPYQSMPGRRSDQARQILQDSAVAPIMLDRADPPSTLAKVDQRITELLAS</sequence>
<evidence type="ECO:0000256" key="1">
    <source>
        <dbReference type="ARBA" id="ARBA00004196"/>
    </source>
</evidence>
<dbReference type="AlphaFoldDB" id="A0A1M7RMH4"/>
<evidence type="ECO:0000313" key="7">
    <source>
        <dbReference type="Proteomes" id="UP000184440"/>
    </source>
</evidence>
<name>A0A1M7RMH4_9ACTN</name>
<dbReference type="InterPro" id="IPR006059">
    <property type="entry name" value="SBP"/>
</dbReference>
<feature type="chain" id="PRO_5013042802" evidence="5">
    <location>
        <begin position="31"/>
        <end position="439"/>
    </location>
</feature>
<evidence type="ECO:0000256" key="2">
    <source>
        <dbReference type="ARBA" id="ARBA00008520"/>
    </source>
</evidence>
<gene>
    <name evidence="6" type="ORF">SAMN05443668_12234</name>
</gene>
<dbReference type="GO" id="GO:0030313">
    <property type="term" value="C:cell envelope"/>
    <property type="evidence" value="ECO:0007669"/>
    <property type="project" value="UniProtKB-SubCell"/>
</dbReference>
<dbReference type="SUPFAM" id="SSF53850">
    <property type="entry name" value="Periplasmic binding protein-like II"/>
    <property type="match status" value="1"/>
</dbReference>
<dbReference type="Pfam" id="PF01547">
    <property type="entry name" value="SBP_bac_1"/>
    <property type="match status" value="1"/>
</dbReference>
<evidence type="ECO:0000256" key="4">
    <source>
        <dbReference type="ARBA" id="ARBA00022729"/>
    </source>
</evidence>
<keyword evidence="4 5" id="KW-0732">Signal</keyword>
<feature type="signal peptide" evidence="5">
    <location>
        <begin position="1"/>
        <end position="30"/>
    </location>
</feature>
<dbReference type="InterPro" id="IPR050490">
    <property type="entry name" value="Bact_solute-bd_prot1"/>
</dbReference>
<comment type="subcellular location">
    <subcellularLocation>
        <location evidence="1">Cell envelope</location>
    </subcellularLocation>
</comment>
<dbReference type="OrthoDB" id="2509690at2"/>
<dbReference type="CDD" id="cd14748">
    <property type="entry name" value="PBP2_UgpB"/>
    <property type="match status" value="1"/>
</dbReference>
<evidence type="ECO:0000256" key="5">
    <source>
        <dbReference type="SAM" id="SignalP"/>
    </source>
</evidence>
<accession>A0A1M7RMH4</accession>
<dbReference type="RefSeq" id="WP_073265015.1">
    <property type="nucleotide sequence ID" value="NZ_FRCS01000022.1"/>
</dbReference>
<protein>
    <submittedName>
        <fullName evidence="6">Carbohydrate ABC transporter substrate-binding protein, CUT1 family</fullName>
    </submittedName>
</protein>
<comment type="similarity">
    <text evidence="2">Belongs to the bacterial solute-binding protein 1 family.</text>
</comment>
<evidence type="ECO:0000256" key="3">
    <source>
        <dbReference type="ARBA" id="ARBA00022448"/>
    </source>
</evidence>
<dbReference type="PANTHER" id="PTHR43649">
    <property type="entry name" value="ARABINOSE-BINDING PROTEIN-RELATED"/>
    <property type="match status" value="1"/>
</dbReference>
<evidence type="ECO:0000313" key="6">
    <source>
        <dbReference type="EMBL" id="SHN47296.1"/>
    </source>
</evidence>
<dbReference type="Proteomes" id="UP000184440">
    <property type="component" value="Unassembled WGS sequence"/>
</dbReference>
<dbReference type="STRING" id="134849.SAMN05443668_12234"/>
<reference evidence="6 7" key="1">
    <citation type="submission" date="2016-11" db="EMBL/GenBank/DDBJ databases">
        <authorList>
            <person name="Jaros S."/>
            <person name="Januszkiewicz K."/>
            <person name="Wedrychowicz H."/>
        </authorList>
    </citation>
    <scope>NUCLEOTIDE SEQUENCE [LARGE SCALE GENOMIC DNA]</scope>
    <source>
        <strain evidence="6 7">DSM 46144</strain>
    </source>
</reference>
<keyword evidence="3" id="KW-0813">Transport</keyword>